<dbReference type="Proteomes" id="UP000304864">
    <property type="component" value="Chromosome"/>
</dbReference>
<keyword evidence="4" id="KW-0460">Magnesium</keyword>
<dbReference type="Pfam" id="PF00571">
    <property type="entry name" value="CBS"/>
    <property type="match status" value="2"/>
</dbReference>
<dbReference type="PROSITE" id="PS51371">
    <property type="entry name" value="CBS"/>
    <property type="match status" value="2"/>
</dbReference>
<dbReference type="Pfam" id="PF03471">
    <property type="entry name" value="CorC_HlyC"/>
    <property type="match status" value="1"/>
</dbReference>
<evidence type="ECO:0000256" key="1">
    <source>
        <dbReference type="ARBA" id="ARBA00006337"/>
    </source>
</evidence>
<dbReference type="Gene3D" id="3.30.465.10">
    <property type="match status" value="1"/>
</dbReference>
<evidence type="ECO:0000256" key="10">
    <source>
        <dbReference type="SAM" id="MobiDB-lite"/>
    </source>
</evidence>
<evidence type="ECO:0000256" key="6">
    <source>
        <dbReference type="ARBA" id="ARBA00023285"/>
    </source>
</evidence>
<dbReference type="InterPro" id="IPR036318">
    <property type="entry name" value="FAD-bd_PCMH-like_sf"/>
</dbReference>
<organism evidence="12 13">
    <name type="scientific">Thiomicrorhabdus sediminis</name>
    <dbReference type="NCBI Taxonomy" id="2580412"/>
    <lineage>
        <taxon>Bacteria</taxon>
        <taxon>Pseudomonadati</taxon>
        <taxon>Pseudomonadota</taxon>
        <taxon>Gammaproteobacteria</taxon>
        <taxon>Thiotrichales</taxon>
        <taxon>Piscirickettsiaceae</taxon>
        <taxon>Thiomicrorhabdus</taxon>
    </lineage>
</organism>
<dbReference type="GO" id="GO:0005886">
    <property type="term" value="C:plasma membrane"/>
    <property type="evidence" value="ECO:0007669"/>
    <property type="project" value="TreeGrafter"/>
</dbReference>
<evidence type="ECO:0000256" key="8">
    <source>
        <dbReference type="ARBA" id="ARBA00040729"/>
    </source>
</evidence>
<keyword evidence="3" id="KW-0677">Repeat</keyword>
<dbReference type="SUPFAM" id="SSF56176">
    <property type="entry name" value="FAD-binding/transporter-associated domain-like"/>
    <property type="match status" value="1"/>
</dbReference>
<dbReference type="AlphaFoldDB" id="A0A4P9K6S3"/>
<evidence type="ECO:0000256" key="9">
    <source>
        <dbReference type="PROSITE-ProRule" id="PRU00703"/>
    </source>
</evidence>
<dbReference type="KEGG" id="thig:FE785_09100"/>
<name>A0A4P9K6S3_9GAMM</name>
<dbReference type="PANTHER" id="PTHR22777">
    <property type="entry name" value="HEMOLYSIN-RELATED"/>
    <property type="match status" value="1"/>
</dbReference>
<evidence type="ECO:0000259" key="11">
    <source>
        <dbReference type="PROSITE" id="PS51371"/>
    </source>
</evidence>
<comment type="similarity">
    <text evidence="1">Belongs to the UPF0053 family.</text>
</comment>
<dbReference type="InterPro" id="IPR044751">
    <property type="entry name" value="Ion_transp-like_CBS"/>
</dbReference>
<dbReference type="Pfam" id="PF21917">
    <property type="entry name" value="NMB0537_N"/>
    <property type="match status" value="1"/>
</dbReference>
<feature type="domain" description="CBS" evidence="11">
    <location>
        <begin position="129"/>
        <end position="189"/>
    </location>
</feature>
<keyword evidence="5 9" id="KW-0129">CBS domain</keyword>
<dbReference type="SMART" id="SM00116">
    <property type="entry name" value="CBS"/>
    <property type="match status" value="2"/>
</dbReference>
<dbReference type="GO" id="GO:0050660">
    <property type="term" value="F:flavin adenine dinucleotide binding"/>
    <property type="evidence" value="ECO:0007669"/>
    <property type="project" value="InterPro"/>
</dbReference>
<dbReference type="FunFam" id="3.10.580.10:FF:000002">
    <property type="entry name" value="Magnesium/cobalt efflux protein CorC"/>
    <property type="match status" value="1"/>
</dbReference>
<evidence type="ECO:0000313" key="13">
    <source>
        <dbReference type="Proteomes" id="UP000304864"/>
    </source>
</evidence>
<dbReference type="EMBL" id="CP040602">
    <property type="protein sequence ID" value="QCU90772.1"/>
    <property type="molecule type" value="Genomic_DNA"/>
</dbReference>
<dbReference type="InterPro" id="IPR000644">
    <property type="entry name" value="CBS_dom"/>
</dbReference>
<dbReference type="InterPro" id="IPR016169">
    <property type="entry name" value="FAD-bd_PCMH_sub2"/>
</dbReference>
<reference evidence="12 13" key="1">
    <citation type="submission" date="2019-05" db="EMBL/GenBank/DDBJ databases">
        <title>Thiomicrorhabdus sediminis sp. nov, a novel sulfur-oxidizing bacterium isolated from coastal sediment.</title>
        <authorList>
            <person name="Liu X."/>
        </authorList>
    </citation>
    <scope>NUCLEOTIDE SEQUENCE [LARGE SCALE GENOMIC DNA]</scope>
    <source>
        <strain evidence="12 13">G1</strain>
    </source>
</reference>
<dbReference type="Gene3D" id="3.10.580.10">
    <property type="entry name" value="CBS-domain"/>
    <property type="match status" value="1"/>
</dbReference>
<evidence type="ECO:0000256" key="4">
    <source>
        <dbReference type="ARBA" id="ARBA00022842"/>
    </source>
</evidence>
<dbReference type="PANTHER" id="PTHR22777:SF27">
    <property type="entry name" value="MAGNESIUM AND COBALT EFFLUX PROTEIN CORC"/>
    <property type="match status" value="1"/>
</dbReference>
<dbReference type="SUPFAM" id="SSF54631">
    <property type="entry name" value="CBS-domain pair"/>
    <property type="match status" value="1"/>
</dbReference>
<dbReference type="CDD" id="cd04590">
    <property type="entry name" value="CBS_pair_CorC_HlyC_assoc"/>
    <property type="match status" value="1"/>
</dbReference>
<dbReference type="InterPro" id="IPR054115">
    <property type="entry name" value="CorC_N"/>
</dbReference>
<evidence type="ECO:0000256" key="5">
    <source>
        <dbReference type="ARBA" id="ARBA00023122"/>
    </source>
</evidence>
<evidence type="ECO:0000313" key="12">
    <source>
        <dbReference type="EMBL" id="QCU90772.1"/>
    </source>
</evidence>
<keyword evidence="2" id="KW-0813">Transport</keyword>
<keyword evidence="6" id="KW-0170">Cobalt</keyword>
<dbReference type="InterPro" id="IPR046342">
    <property type="entry name" value="CBS_dom_sf"/>
</dbReference>
<dbReference type="InterPro" id="IPR005170">
    <property type="entry name" value="Transptr-assoc_dom"/>
</dbReference>
<evidence type="ECO:0000256" key="7">
    <source>
        <dbReference type="ARBA" id="ARBA00037273"/>
    </source>
</evidence>
<evidence type="ECO:0000256" key="2">
    <source>
        <dbReference type="ARBA" id="ARBA00022448"/>
    </source>
</evidence>
<sequence length="299" mass="33098">MSDSSSGSSWLERLTKMFSDEPESREELLNVLKEAQSQGIIDADAMLMIDGVLEVSEARVRDIMIPRPQIEVIDADEPLEAILEGMLESSHSRYPVMQDNQIVGVLLAKDVLRAVVKGELNSKDDLQKIYREPNFVPESKRLNVLLREFKSSRNHLALVVDEYAELAGLVTIEDVLEQIVGDIEDEHDVEEGENINKRAGSAYSVQALTPIEEFNSFFNVEIESPNAETLGGYVGEQLGHVPVIGEQIEAYGLLFSVLRATDRRAELFEVKPVVDEEADGSEAGEPMVADLTGQPANSQ</sequence>
<evidence type="ECO:0000256" key="3">
    <source>
        <dbReference type="ARBA" id="ARBA00022737"/>
    </source>
</evidence>
<protein>
    <recommendedName>
        <fullName evidence="8">Magnesium and cobalt efflux protein CorC</fullName>
    </recommendedName>
</protein>
<accession>A0A4P9K6S3</accession>
<comment type="function">
    <text evidence="7">Plays a role in the transport of magnesium and cobalt ions.</text>
</comment>
<proteinExistence type="inferred from homology"/>
<feature type="domain" description="CBS" evidence="11">
    <location>
        <begin position="64"/>
        <end position="122"/>
    </location>
</feature>
<dbReference type="OrthoDB" id="9797674at2"/>
<gene>
    <name evidence="12" type="ORF">FE785_09100</name>
</gene>
<dbReference type="RefSeq" id="WP_138565446.1">
    <property type="nucleotide sequence ID" value="NZ_CP040602.1"/>
</dbReference>
<feature type="region of interest" description="Disordered" evidence="10">
    <location>
        <begin position="276"/>
        <end position="299"/>
    </location>
</feature>
<dbReference type="SMART" id="SM01091">
    <property type="entry name" value="CorC_HlyC"/>
    <property type="match status" value="1"/>
</dbReference>
<keyword evidence="13" id="KW-1185">Reference proteome</keyword>